<evidence type="ECO:0000313" key="4">
    <source>
        <dbReference type="Proteomes" id="UP000308549"/>
    </source>
</evidence>
<name>A0A4U0U7R8_9PEZI</name>
<dbReference type="OrthoDB" id="5338458at2759"/>
<protein>
    <recommendedName>
        <fullName evidence="2">Subtelomeric hrmA-associated cluster protein AFUB-079030/YDR124W-like helical bundle domain-containing protein</fullName>
    </recommendedName>
</protein>
<organism evidence="3 4">
    <name type="scientific">Salinomyces thailandicus</name>
    <dbReference type="NCBI Taxonomy" id="706561"/>
    <lineage>
        <taxon>Eukaryota</taxon>
        <taxon>Fungi</taxon>
        <taxon>Dikarya</taxon>
        <taxon>Ascomycota</taxon>
        <taxon>Pezizomycotina</taxon>
        <taxon>Dothideomycetes</taxon>
        <taxon>Dothideomycetidae</taxon>
        <taxon>Mycosphaerellales</taxon>
        <taxon>Teratosphaeriaceae</taxon>
        <taxon>Salinomyces</taxon>
    </lineage>
</organism>
<accession>A0A4U0U7R8</accession>
<proteinExistence type="predicted"/>
<gene>
    <name evidence="3" type="ORF">B0A50_02045</name>
</gene>
<dbReference type="PANTHER" id="PTHR36102">
    <property type="entry name" value="CHROMOSOME 10, WHOLE GENOME SHOTGUN SEQUENCE"/>
    <property type="match status" value="1"/>
</dbReference>
<evidence type="ECO:0000259" key="2">
    <source>
        <dbReference type="Pfam" id="PF11001"/>
    </source>
</evidence>
<dbReference type="InterPro" id="IPR047092">
    <property type="entry name" value="AFUB_07903/YDR124W-like_hel"/>
</dbReference>
<dbReference type="InterPro" id="IPR021264">
    <property type="entry name" value="AFUB_079030/YDR124W-like"/>
</dbReference>
<evidence type="ECO:0000313" key="3">
    <source>
        <dbReference type="EMBL" id="TKA31077.1"/>
    </source>
</evidence>
<dbReference type="Proteomes" id="UP000308549">
    <property type="component" value="Unassembled WGS sequence"/>
</dbReference>
<dbReference type="Pfam" id="PF11001">
    <property type="entry name" value="AFUB_07903_YDR124W_hel"/>
    <property type="match status" value="1"/>
</dbReference>
<feature type="region of interest" description="Disordered" evidence="1">
    <location>
        <begin position="245"/>
        <end position="287"/>
    </location>
</feature>
<comment type="caution">
    <text evidence="3">The sequence shown here is derived from an EMBL/GenBank/DDBJ whole genome shotgun (WGS) entry which is preliminary data.</text>
</comment>
<feature type="domain" description="Subtelomeric hrmA-associated cluster protein AFUB-079030/YDR124W-like helical bundle" evidence="2">
    <location>
        <begin position="203"/>
        <end position="340"/>
    </location>
</feature>
<dbReference type="EMBL" id="NAJL01000009">
    <property type="protein sequence ID" value="TKA31077.1"/>
    <property type="molecule type" value="Genomic_DNA"/>
</dbReference>
<feature type="compositionally biased region" description="Basic and acidic residues" evidence="1">
    <location>
        <begin position="456"/>
        <end position="481"/>
    </location>
</feature>
<evidence type="ECO:0000256" key="1">
    <source>
        <dbReference type="SAM" id="MobiDB-lite"/>
    </source>
</evidence>
<feature type="compositionally biased region" description="Acidic residues" evidence="1">
    <location>
        <begin position="167"/>
        <end position="188"/>
    </location>
</feature>
<sequence length="774" mass="87290">MARCSPLSIDPRALRRPIKGQVTDSGKIDRRNDFETDLARFLGKHDMETFTIIAVDKEGRRHTTTSKHIQPFVDEGVFMLAGEQVQKAHETAAQGRIVALGADTLGFDDLFQDMLPNSSISDALVAGGTATKGDRLVIPQQARLSAPRELLREESLMPAVAMGDMMDDAQPEPVDEEVDMDDEEDGEPTELQADVTRTASFYVHDEEAVKSFLLSRISKLHQLSDKKIAKAWIKGICPKKQAHFPYQNKQREDQGLDPEVPGWWPPRPEGTAASLESLTEEEQKEARENPQCYRNYLLLRLLRLRPEPEQLRSWNKETSEPNKTHQEQGWTAFLKELAPVESLDDVSPTQPKRIQERRDLFTQLYEVAEMEEYYNSSKMDQQYQYQTELPPKVSKRKRATASRTATGNDDPASRTTTPSRGERHAPAKFVRHSATDRASVARATLPIETSSPAIRVDAKQKADERDSTQQRRADDCLKSERSSVSATSRRRATDTQVRKPKLAEPVPGRCQKDVERRRAKMRSLYRGEAPGKEHALRQQHQAIQNQHRPDRQQMQWQAKPAYNTAGSVASLDNSCSSATTLVEPFQQSMNDAQPPFAGQSFFPGDQHYNFPLHYQEQTGHASQGPAAQAHAVHVYNTIHTPQPQFAAVPNTPALSSNGLIYSQDFHTGDMQNTIGMPDLPMDVTQLNQQQQQQPDFPLYEIEQHDLKPENYQDAPPIPPHYFPDYYGEAQYDTVHVQPPYHPQMGQAGYHGLPLGYSFGSNFPAARQASALGWE</sequence>
<dbReference type="AlphaFoldDB" id="A0A4U0U7R8"/>
<reference evidence="3 4" key="1">
    <citation type="submission" date="2017-03" db="EMBL/GenBank/DDBJ databases">
        <title>Genomes of endolithic fungi from Antarctica.</title>
        <authorList>
            <person name="Coleine C."/>
            <person name="Masonjones S."/>
            <person name="Stajich J.E."/>
        </authorList>
    </citation>
    <scope>NUCLEOTIDE SEQUENCE [LARGE SCALE GENOMIC DNA]</scope>
    <source>
        <strain evidence="3 4">CCFEE 6315</strain>
    </source>
</reference>
<feature type="region of interest" description="Disordered" evidence="1">
    <location>
        <begin position="380"/>
        <end position="509"/>
    </location>
</feature>
<dbReference type="PANTHER" id="PTHR36102:SF1">
    <property type="entry name" value="YDR124W-LIKE HELICAL BUNDLE DOMAIN-CONTAINING PROTEIN"/>
    <property type="match status" value="1"/>
</dbReference>
<keyword evidence="4" id="KW-1185">Reference proteome</keyword>
<feature type="compositionally biased region" description="Polar residues" evidence="1">
    <location>
        <begin position="401"/>
        <end position="419"/>
    </location>
</feature>
<feature type="region of interest" description="Disordered" evidence="1">
    <location>
        <begin position="167"/>
        <end position="191"/>
    </location>
</feature>